<dbReference type="EMBL" id="WHVB01000016">
    <property type="protein sequence ID" value="KAF8475390.1"/>
    <property type="molecule type" value="Genomic_DNA"/>
</dbReference>
<accession>A0A9P5MRN0</accession>
<dbReference type="AlphaFoldDB" id="A0A9P5MRN0"/>
<dbReference type="InterPro" id="IPR011047">
    <property type="entry name" value="Quinoprotein_ADH-like_sf"/>
</dbReference>
<proteinExistence type="predicted"/>
<dbReference type="Pfam" id="PF12657">
    <property type="entry name" value="TFIIIC_delta"/>
    <property type="match status" value="1"/>
</dbReference>
<dbReference type="InterPro" id="IPR044230">
    <property type="entry name" value="GTF3C4"/>
</dbReference>
<protein>
    <submittedName>
        <fullName evidence="4">Transcription factor IIIC subunit delta N-term-domain-containing protein</fullName>
    </submittedName>
</protein>
<dbReference type="InterPro" id="IPR024761">
    <property type="entry name" value="TFIIIC_delta_N"/>
</dbReference>
<dbReference type="OrthoDB" id="421374at2759"/>
<dbReference type="GO" id="GO:0006384">
    <property type="term" value="P:transcription initiation at RNA polymerase III promoter"/>
    <property type="evidence" value="ECO:0007669"/>
    <property type="project" value="InterPro"/>
</dbReference>
<dbReference type="GO" id="GO:0004402">
    <property type="term" value="F:histone acetyltransferase activity"/>
    <property type="evidence" value="ECO:0007669"/>
    <property type="project" value="InterPro"/>
</dbReference>
<gene>
    <name evidence="4" type="ORF">DFH94DRAFT_761246</name>
</gene>
<feature type="domain" description="Transcription factor IIIC putative zinc-finger" evidence="3">
    <location>
        <begin position="686"/>
        <end position="811"/>
    </location>
</feature>
<dbReference type="SUPFAM" id="SSF50998">
    <property type="entry name" value="Quinoprotein alcohol dehydrogenase-like"/>
    <property type="match status" value="1"/>
</dbReference>
<evidence type="ECO:0000313" key="5">
    <source>
        <dbReference type="Proteomes" id="UP000759537"/>
    </source>
</evidence>
<evidence type="ECO:0000313" key="4">
    <source>
        <dbReference type="EMBL" id="KAF8475390.1"/>
    </source>
</evidence>
<organism evidence="4 5">
    <name type="scientific">Russula ochroleuca</name>
    <dbReference type="NCBI Taxonomy" id="152965"/>
    <lineage>
        <taxon>Eukaryota</taxon>
        <taxon>Fungi</taxon>
        <taxon>Dikarya</taxon>
        <taxon>Basidiomycota</taxon>
        <taxon>Agaricomycotina</taxon>
        <taxon>Agaricomycetes</taxon>
        <taxon>Russulales</taxon>
        <taxon>Russulaceae</taxon>
        <taxon>Russula</taxon>
    </lineage>
</organism>
<keyword evidence="5" id="KW-1185">Reference proteome</keyword>
<sequence length="815" mass="88985">MECITVYSASSVTAAASHPSINALQWTEDGQLLFLTKTAVYILTPDLGVNYRSSSLLTSAKPKESVSGTNTPGWYRTVLELDRRSFHHWPSESQDWDSLVTGSLDVFIKSVVASPSFLSADAGCVLAVINTNLELSLWCSAKNQLAGQWIKLQDTLSFLQSLAAIQTDSCLQRTLQTQVVCSSWSRKPDFGAVSACVCDGSLLAIGNRAGSILLLKFTMRSGSTQYLEHIQTVDISEQWITHLTWFPWTRTRESECVAILVHCTSDGAVGFVRVTRTYHMEARGSEFAPKLVLATRVSHSQWSICKANDRITTGLSLVEPRNMEPVVVILRPGVVQLWAEECDGSPWSGLRSFSLSGYGISSGSSMLYPPSGLVYSPEHDTLVMSLIDGSFHVIHDISSAPTTRLLASSTKQPSLSSSDLSLIARGVFIQVEGSAISHAEMNRINGMVPFGGFPILSWAHEKSILSDFSYKHEARHCSTLVVAKVYTEDSDKAILEMLGAVILTAKASPGAAPIHILRPFLFRLVQDGVLPRVHSQLLQALQITAAEDSPEYHIPDLHLDSSISPYASFRESIVRQLFGSDALLRLRLKLAITDFCWRSASSPENRSEYGAVARDLLGIISHRILRTLLQHINFVAHLLTRDDLPFVQRVVIQCMLPGAPKDLSVEAQNLAKKVTTSIPPAGHDRTTSGLQDRCPACGVEVPLTDIAVAACSNGHRWPRCSVTSFILSTTMVQTCLGCARKAFLPVVRSRYQKDGGGELDPGVGLSERTTAEDPRTVGDSGVIDVPATGQGWVMQELLKAVRRCLFCGNNFATLL</sequence>
<feature type="region of interest" description="Disordered" evidence="1">
    <location>
        <begin position="757"/>
        <end position="777"/>
    </location>
</feature>
<reference evidence="4" key="2">
    <citation type="journal article" date="2020" name="Nat. Commun.">
        <title>Large-scale genome sequencing of mycorrhizal fungi provides insights into the early evolution of symbiotic traits.</title>
        <authorList>
            <person name="Miyauchi S."/>
            <person name="Kiss E."/>
            <person name="Kuo A."/>
            <person name="Drula E."/>
            <person name="Kohler A."/>
            <person name="Sanchez-Garcia M."/>
            <person name="Morin E."/>
            <person name="Andreopoulos B."/>
            <person name="Barry K.W."/>
            <person name="Bonito G."/>
            <person name="Buee M."/>
            <person name="Carver A."/>
            <person name="Chen C."/>
            <person name="Cichocki N."/>
            <person name="Clum A."/>
            <person name="Culley D."/>
            <person name="Crous P.W."/>
            <person name="Fauchery L."/>
            <person name="Girlanda M."/>
            <person name="Hayes R.D."/>
            <person name="Keri Z."/>
            <person name="LaButti K."/>
            <person name="Lipzen A."/>
            <person name="Lombard V."/>
            <person name="Magnuson J."/>
            <person name="Maillard F."/>
            <person name="Murat C."/>
            <person name="Nolan M."/>
            <person name="Ohm R.A."/>
            <person name="Pangilinan J."/>
            <person name="Pereira M.F."/>
            <person name="Perotto S."/>
            <person name="Peter M."/>
            <person name="Pfister S."/>
            <person name="Riley R."/>
            <person name="Sitrit Y."/>
            <person name="Stielow J.B."/>
            <person name="Szollosi G."/>
            <person name="Zifcakova L."/>
            <person name="Stursova M."/>
            <person name="Spatafora J.W."/>
            <person name="Tedersoo L."/>
            <person name="Vaario L.M."/>
            <person name="Yamada A."/>
            <person name="Yan M."/>
            <person name="Wang P."/>
            <person name="Xu J."/>
            <person name="Bruns T."/>
            <person name="Baldrian P."/>
            <person name="Vilgalys R."/>
            <person name="Dunand C."/>
            <person name="Henrissat B."/>
            <person name="Grigoriev I.V."/>
            <person name="Hibbett D."/>
            <person name="Nagy L.G."/>
            <person name="Martin F.M."/>
        </authorList>
    </citation>
    <scope>NUCLEOTIDE SEQUENCE</scope>
    <source>
        <strain evidence="4">Prilba</strain>
    </source>
</reference>
<name>A0A9P5MRN0_9AGAM</name>
<evidence type="ECO:0000256" key="1">
    <source>
        <dbReference type="SAM" id="MobiDB-lite"/>
    </source>
</evidence>
<dbReference type="Proteomes" id="UP000759537">
    <property type="component" value="Unassembled WGS sequence"/>
</dbReference>
<dbReference type="PANTHER" id="PTHR15496:SF2">
    <property type="entry name" value="GENERAL TRANSCRIPTION FACTOR 3C POLYPEPTIDE 4"/>
    <property type="match status" value="1"/>
</dbReference>
<comment type="caution">
    <text evidence="4">The sequence shown here is derived from an EMBL/GenBank/DDBJ whole genome shotgun (WGS) entry which is preliminary data.</text>
</comment>
<dbReference type="GO" id="GO:0000127">
    <property type="term" value="C:transcription factor TFIIIC complex"/>
    <property type="evidence" value="ECO:0007669"/>
    <property type="project" value="InterPro"/>
</dbReference>
<dbReference type="PANTHER" id="PTHR15496">
    <property type="entry name" value="GENERAL TRANSCRIPTION FACTOR 3C POLYPEPTIDE 4 FAMILY"/>
    <property type="match status" value="1"/>
</dbReference>
<evidence type="ECO:0000259" key="2">
    <source>
        <dbReference type="Pfam" id="PF12657"/>
    </source>
</evidence>
<feature type="domain" description="Transcription factor IIIC 90kDa subunit N-terminal" evidence="2">
    <location>
        <begin position="26"/>
        <end position="279"/>
    </location>
</feature>
<reference evidence="4" key="1">
    <citation type="submission" date="2019-10" db="EMBL/GenBank/DDBJ databases">
        <authorList>
            <consortium name="DOE Joint Genome Institute"/>
            <person name="Kuo A."/>
            <person name="Miyauchi S."/>
            <person name="Kiss E."/>
            <person name="Drula E."/>
            <person name="Kohler A."/>
            <person name="Sanchez-Garcia M."/>
            <person name="Andreopoulos B."/>
            <person name="Barry K.W."/>
            <person name="Bonito G."/>
            <person name="Buee M."/>
            <person name="Carver A."/>
            <person name="Chen C."/>
            <person name="Cichocki N."/>
            <person name="Clum A."/>
            <person name="Culley D."/>
            <person name="Crous P.W."/>
            <person name="Fauchery L."/>
            <person name="Girlanda M."/>
            <person name="Hayes R."/>
            <person name="Keri Z."/>
            <person name="LaButti K."/>
            <person name="Lipzen A."/>
            <person name="Lombard V."/>
            <person name="Magnuson J."/>
            <person name="Maillard F."/>
            <person name="Morin E."/>
            <person name="Murat C."/>
            <person name="Nolan M."/>
            <person name="Ohm R."/>
            <person name="Pangilinan J."/>
            <person name="Pereira M."/>
            <person name="Perotto S."/>
            <person name="Peter M."/>
            <person name="Riley R."/>
            <person name="Sitrit Y."/>
            <person name="Stielow B."/>
            <person name="Szollosi G."/>
            <person name="Zifcakova L."/>
            <person name="Stursova M."/>
            <person name="Spatafora J.W."/>
            <person name="Tedersoo L."/>
            <person name="Vaario L.-M."/>
            <person name="Yamada A."/>
            <person name="Yan M."/>
            <person name="Wang P."/>
            <person name="Xu J."/>
            <person name="Bruns T."/>
            <person name="Baldrian P."/>
            <person name="Vilgalys R."/>
            <person name="Henrissat B."/>
            <person name="Grigoriev I.V."/>
            <person name="Hibbett D."/>
            <person name="Nagy L.G."/>
            <person name="Martin F.M."/>
        </authorList>
    </citation>
    <scope>NUCLEOTIDE SEQUENCE</scope>
    <source>
        <strain evidence="4">Prilba</strain>
    </source>
</reference>
<dbReference type="Pfam" id="PF12660">
    <property type="entry name" value="zf-TFIIIC"/>
    <property type="match status" value="1"/>
</dbReference>
<dbReference type="InterPro" id="IPR024764">
    <property type="entry name" value="TFIIIC_Znf"/>
</dbReference>
<evidence type="ECO:0000259" key="3">
    <source>
        <dbReference type="Pfam" id="PF12660"/>
    </source>
</evidence>